<proteinExistence type="predicted"/>
<dbReference type="AlphaFoldDB" id="A0A0F9M4I8"/>
<dbReference type="EMBL" id="LAZR01009612">
    <property type="protein sequence ID" value="KKM71570.1"/>
    <property type="molecule type" value="Genomic_DNA"/>
</dbReference>
<comment type="caution">
    <text evidence="1">The sequence shown here is derived from an EMBL/GenBank/DDBJ whole genome shotgun (WGS) entry which is preliminary data.</text>
</comment>
<evidence type="ECO:0000313" key="1">
    <source>
        <dbReference type="EMBL" id="KKM71570.1"/>
    </source>
</evidence>
<sequence>MPTEEETRKWGCEEWARLDKEKEQAKQDACSHARSGTLRMKDKVVICDSCGKELDLCEDTGYRREED</sequence>
<reference evidence="1" key="1">
    <citation type="journal article" date="2015" name="Nature">
        <title>Complex archaea that bridge the gap between prokaryotes and eukaryotes.</title>
        <authorList>
            <person name="Spang A."/>
            <person name="Saw J.H."/>
            <person name="Jorgensen S.L."/>
            <person name="Zaremba-Niedzwiedzka K."/>
            <person name="Martijn J."/>
            <person name="Lind A.E."/>
            <person name="van Eijk R."/>
            <person name="Schleper C."/>
            <person name="Guy L."/>
            <person name="Ettema T.J."/>
        </authorList>
    </citation>
    <scope>NUCLEOTIDE SEQUENCE</scope>
</reference>
<accession>A0A0F9M4I8</accession>
<gene>
    <name evidence="1" type="ORF">LCGC14_1429290</name>
</gene>
<name>A0A0F9M4I8_9ZZZZ</name>
<organism evidence="1">
    <name type="scientific">marine sediment metagenome</name>
    <dbReference type="NCBI Taxonomy" id="412755"/>
    <lineage>
        <taxon>unclassified sequences</taxon>
        <taxon>metagenomes</taxon>
        <taxon>ecological metagenomes</taxon>
    </lineage>
</organism>
<protein>
    <submittedName>
        <fullName evidence="1">Uncharacterized protein</fullName>
    </submittedName>
</protein>